<dbReference type="PANTHER" id="PTHR13952">
    <property type="entry name" value="U1 SMALL NUCLEAR RIBONUCLEOPROTEIN 70 KD"/>
    <property type="match status" value="1"/>
</dbReference>
<dbReference type="GO" id="GO:0071011">
    <property type="term" value="C:precatalytic spliceosome"/>
    <property type="evidence" value="ECO:0007669"/>
    <property type="project" value="TreeGrafter"/>
</dbReference>
<dbReference type="GO" id="GO:0030619">
    <property type="term" value="F:U1 snRNA binding"/>
    <property type="evidence" value="ECO:0007669"/>
    <property type="project" value="InterPro"/>
</dbReference>
<dbReference type="FunFam" id="3.30.70.330:FF:000132">
    <property type="entry name" value="Small nuclear ribonucleoprotein U11/U12 subunit 35"/>
    <property type="match status" value="2"/>
</dbReference>
<keyword evidence="6" id="KW-0687">Ribonucleoprotein</keyword>
<organism evidence="11 12">
    <name type="scientific">Meloidogyne incognita</name>
    <name type="common">Southern root-knot nematode worm</name>
    <name type="synonym">Oxyuris incognita</name>
    <dbReference type="NCBI Taxonomy" id="6306"/>
    <lineage>
        <taxon>Eukaryota</taxon>
        <taxon>Metazoa</taxon>
        <taxon>Ecdysozoa</taxon>
        <taxon>Nematoda</taxon>
        <taxon>Chromadorea</taxon>
        <taxon>Rhabditida</taxon>
        <taxon>Tylenchina</taxon>
        <taxon>Tylenchomorpha</taxon>
        <taxon>Tylenchoidea</taxon>
        <taxon>Meloidogynidae</taxon>
        <taxon>Meloidogyninae</taxon>
        <taxon>Meloidogyne</taxon>
        <taxon>Meloidogyne incognita group</taxon>
    </lineage>
</organism>
<keyword evidence="11" id="KW-1185">Reference proteome</keyword>
<evidence type="ECO:0000256" key="8">
    <source>
        <dbReference type="PROSITE-ProRule" id="PRU00176"/>
    </source>
</evidence>
<dbReference type="SUPFAM" id="SSF54928">
    <property type="entry name" value="RNA-binding domain, RBD"/>
    <property type="match status" value="2"/>
</dbReference>
<evidence type="ECO:0000256" key="3">
    <source>
        <dbReference type="ARBA" id="ARBA00021080"/>
    </source>
</evidence>
<reference evidence="12" key="1">
    <citation type="submission" date="2022-11" db="UniProtKB">
        <authorList>
            <consortium name="WormBaseParasite"/>
        </authorList>
    </citation>
    <scope>IDENTIFICATION</scope>
</reference>
<dbReference type="GO" id="GO:0005685">
    <property type="term" value="C:U1 snRNP"/>
    <property type="evidence" value="ECO:0007669"/>
    <property type="project" value="TreeGrafter"/>
</dbReference>
<dbReference type="CDD" id="cd12236">
    <property type="entry name" value="RRM_snRNP70"/>
    <property type="match status" value="2"/>
</dbReference>
<dbReference type="Pfam" id="PF00076">
    <property type="entry name" value="RRM_1"/>
    <property type="match status" value="2"/>
</dbReference>
<dbReference type="PROSITE" id="PS50102">
    <property type="entry name" value="RRM"/>
    <property type="match status" value="2"/>
</dbReference>
<keyword evidence="4 8" id="KW-0694">RNA-binding</keyword>
<evidence type="ECO:0000256" key="2">
    <source>
        <dbReference type="ARBA" id="ARBA00016996"/>
    </source>
</evidence>
<name>A0A914KW77_MELIC</name>
<feature type="compositionally biased region" description="Basic and acidic residues" evidence="9">
    <location>
        <begin position="422"/>
        <end position="431"/>
    </location>
</feature>
<dbReference type="SMART" id="SM00360">
    <property type="entry name" value="RRM"/>
    <property type="match status" value="2"/>
</dbReference>
<evidence type="ECO:0000256" key="5">
    <source>
        <dbReference type="ARBA" id="ARBA00023242"/>
    </source>
</evidence>
<evidence type="ECO:0000313" key="11">
    <source>
        <dbReference type="Proteomes" id="UP000887563"/>
    </source>
</evidence>
<proteinExistence type="predicted"/>
<feature type="compositionally biased region" description="Basic residues" evidence="9">
    <location>
        <begin position="456"/>
        <end position="467"/>
    </location>
</feature>
<dbReference type="Pfam" id="PF12220">
    <property type="entry name" value="U1snRNP70_N"/>
    <property type="match status" value="2"/>
</dbReference>
<evidence type="ECO:0000256" key="6">
    <source>
        <dbReference type="ARBA" id="ARBA00023274"/>
    </source>
</evidence>
<evidence type="ECO:0000256" key="1">
    <source>
        <dbReference type="ARBA" id="ARBA00004123"/>
    </source>
</evidence>
<keyword evidence="5" id="KW-0539">Nucleus</keyword>
<comment type="subcellular location">
    <subcellularLocation>
        <location evidence="1">Nucleus</location>
    </subcellularLocation>
</comment>
<evidence type="ECO:0000313" key="12">
    <source>
        <dbReference type="WBParaSite" id="Minc3s00137g05761"/>
    </source>
</evidence>
<dbReference type="WBParaSite" id="Minc3s00137g05761">
    <property type="protein sequence ID" value="Minc3s00137g05761"/>
    <property type="gene ID" value="Minc3s00137g05761"/>
</dbReference>
<dbReference type="InterPro" id="IPR051183">
    <property type="entry name" value="U1_U11-U12_snRNP_70-35kDa"/>
</dbReference>
<evidence type="ECO:0000256" key="4">
    <source>
        <dbReference type="ARBA" id="ARBA00022884"/>
    </source>
</evidence>
<dbReference type="InterPro" id="IPR034143">
    <property type="entry name" value="snRNP70_RRM"/>
</dbReference>
<dbReference type="GO" id="GO:0003729">
    <property type="term" value="F:mRNA binding"/>
    <property type="evidence" value="ECO:0007669"/>
    <property type="project" value="TreeGrafter"/>
</dbReference>
<evidence type="ECO:0000256" key="7">
    <source>
        <dbReference type="ARBA" id="ARBA00031739"/>
    </source>
</evidence>
<sequence>MTQFLPDNLLGLFAPRAPIQYKPPPDDLFINRKHIPINGVAEYVQQFEDPKDAPPKVRIETRDEKRIRKRKERQELMAYKIEQGIATWTPADNPKATGDPYKTLFVSRINYETSQSKLKRVFEKYGRIKKIELIHDLNGKPRGYAFIEYEHKSDMAVHHGFSFLTLVFLSAYKKADGTKIDGRRVVVDYERGRTKKGWLPRRLGGGKGETRRKRESKAAFISKKTYKMTQFLPDNLLGLFAPRAPIQYKPPPDDLFINRKHIPIDGIAEHVQKFEDPKDTPPKVRIETRDEKRTRKRKERQELMAYKIEQGIATWTPADNPRATSDPYKTLFIARINYETSENKLRREFEKYGKIKKVVLVHDKTGKPRGYAFIEYEHKSDMSAAYKKADGTKIDGRRVVVDYERGRTKKSWLPRRLGGGKGETRRTRESKAALAAKEWEESMANGSEYSRGGSREHRRSRDRRSRSKERDRR</sequence>
<dbReference type="AlphaFoldDB" id="A0A914KW77"/>
<dbReference type="InterPro" id="IPR022023">
    <property type="entry name" value="U1snRNP70_N"/>
</dbReference>
<accession>A0A914KW77</accession>
<dbReference type="GO" id="GO:0071004">
    <property type="term" value="C:U2-type prespliceosome"/>
    <property type="evidence" value="ECO:0007669"/>
    <property type="project" value="TreeGrafter"/>
</dbReference>
<feature type="domain" description="RRM" evidence="10">
    <location>
        <begin position="102"/>
        <end position="192"/>
    </location>
</feature>
<dbReference type="Proteomes" id="UP000887563">
    <property type="component" value="Unplaced"/>
</dbReference>
<dbReference type="GO" id="GO:0000398">
    <property type="term" value="P:mRNA splicing, via spliceosome"/>
    <property type="evidence" value="ECO:0007669"/>
    <property type="project" value="TreeGrafter"/>
</dbReference>
<protein>
    <recommendedName>
        <fullName evidence="2">U1 small nuclear ribonucleoprotein 70 kDa</fullName>
    </recommendedName>
    <alternativeName>
        <fullName evidence="7">U1 snRNP-binding protein homolog</fullName>
    </alternativeName>
    <alternativeName>
        <fullName evidence="3">U11/U12 small nuclear ribonucleoprotein 35 kDa protein</fullName>
    </alternativeName>
</protein>
<feature type="domain" description="RRM" evidence="10">
    <location>
        <begin position="329"/>
        <end position="406"/>
    </location>
</feature>
<dbReference type="Gene3D" id="3.30.70.330">
    <property type="match status" value="2"/>
</dbReference>
<feature type="region of interest" description="Disordered" evidence="9">
    <location>
        <begin position="412"/>
        <end position="473"/>
    </location>
</feature>
<dbReference type="InterPro" id="IPR000504">
    <property type="entry name" value="RRM_dom"/>
</dbReference>
<evidence type="ECO:0000256" key="9">
    <source>
        <dbReference type="SAM" id="MobiDB-lite"/>
    </source>
</evidence>
<dbReference type="InterPro" id="IPR035979">
    <property type="entry name" value="RBD_domain_sf"/>
</dbReference>
<evidence type="ECO:0000259" key="10">
    <source>
        <dbReference type="PROSITE" id="PS50102"/>
    </source>
</evidence>
<dbReference type="PANTHER" id="PTHR13952:SF5">
    <property type="entry name" value="U1 SMALL NUCLEAR RIBONUCLEOPROTEIN 70 KDA"/>
    <property type="match status" value="1"/>
</dbReference>
<dbReference type="InterPro" id="IPR012677">
    <property type="entry name" value="Nucleotide-bd_a/b_plait_sf"/>
</dbReference>